<name>A0A9J5Z1E4_SOLCO</name>
<proteinExistence type="predicted"/>
<keyword evidence="2" id="KW-0472">Membrane</keyword>
<keyword evidence="2" id="KW-0812">Transmembrane</keyword>
<keyword evidence="4" id="KW-1185">Reference proteome</keyword>
<feature type="region of interest" description="Disordered" evidence="1">
    <location>
        <begin position="62"/>
        <end position="84"/>
    </location>
</feature>
<accession>A0A9J5Z1E4</accession>
<protein>
    <submittedName>
        <fullName evidence="3">Uncharacterized protein</fullName>
    </submittedName>
</protein>
<sequence length="84" mass="9339">MSRSPTAQSSPQDLTISKYALLLALHHLFLMNCYLLLVGLYIQLLIYCATPLYISGGSRGIPEFSRESSSSASRINEVKLVDFK</sequence>
<keyword evidence="2" id="KW-1133">Transmembrane helix</keyword>
<evidence type="ECO:0000256" key="2">
    <source>
        <dbReference type="SAM" id="Phobius"/>
    </source>
</evidence>
<feature type="transmembrane region" description="Helical" evidence="2">
    <location>
        <begin position="21"/>
        <end position="42"/>
    </location>
</feature>
<evidence type="ECO:0000313" key="3">
    <source>
        <dbReference type="EMBL" id="KAG5606713.1"/>
    </source>
</evidence>
<comment type="caution">
    <text evidence="3">The sequence shown here is derived from an EMBL/GenBank/DDBJ whole genome shotgun (WGS) entry which is preliminary data.</text>
</comment>
<reference evidence="3 4" key="1">
    <citation type="submission" date="2020-09" db="EMBL/GenBank/DDBJ databases">
        <title>De no assembly of potato wild relative species, Solanum commersonii.</title>
        <authorList>
            <person name="Cho K."/>
        </authorList>
    </citation>
    <scope>NUCLEOTIDE SEQUENCE [LARGE SCALE GENOMIC DNA]</scope>
    <source>
        <strain evidence="3">LZ3.2</strain>
        <tissue evidence="3">Leaf</tissue>
    </source>
</reference>
<organism evidence="3 4">
    <name type="scientific">Solanum commersonii</name>
    <name type="common">Commerson's wild potato</name>
    <name type="synonym">Commerson's nightshade</name>
    <dbReference type="NCBI Taxonomy" id="4109"/>
    <lineage>
        <taxon>Eukaryota</taxon>
        <taxon>Viridiplantae</taxon>
        <taxon>Streptophyta</taxon>
        <taxon>Embryophyta</taxon>
        <taxon>Tracheophyta</taxon>
        <taxon>Spermatophyta</taxon>
        <taxon>Magnoliopsida</taxon>
        <taxon>eudicotyledons</taxon>
        <taxon>Gunneridae</taxon>
        <taxon>Pentapetalae</taxon>
        <taxon>asterids</taxon>
        <taxon>lamiids</taxon>
        <taxon>Solanales</taxon>
        <taxon>Solanaceae</taxon>
        <taxon>Solanoideae</taxon>
        <taxon>Solaneae</taxon>
        <taxon>Solanum</taxon>
    </lineage>
</organism>
<dbReference type="Proteomes" id="UP000824120">
    <property type="component" value="Chromosome 5"/>
</dbReference>
<gene>
    <name evidence="3" type="ORF">H5410_028205</name>
</gene>
<dbReference type="EMBL" id="JACXVP010000005">
    <property type="protein sequence ID" value="KAG5606713.1"/>
    <property type="molecule type" value="Genomic_DNA"/>
</dbReference>
<dbReference type="AlphaFoldDB" id="A0A9J5Z1E4"/>
<evidence type="ECO:0000256" key="1">
    <source>
        <dbReference type="SAM" id="MobiDB-lite"/>
    </source>
</evidence>
<evidence type="ECO:0000313" key="4">
    <source>
        <dbReference type="Proteomes" id="UP000824120"/>
    </source>
</evidence>